<accession>A0ABU6SUK6</accession>
<organism evidence="2 3">
    <name type="scientific">Stylosanthes scabra</name>
    <dbReference type="NCBI Taxonomy" id="79078"/>
    <lineage>
        <taxon>Eukaryota</taxon>
        <taxon>Viridiplantae</taxon>
        <taxon>Streptophyta</taxon>
        <taxon>Embryophyta</taxon>
        <taxon>Tracheophyta</taxon>
        <taxon>Spermatophyta</taxon>
        <taxon>Magnoliopsida</taxon>
        <taxon>eudicotyledons</taxon>
        <taxon>Gunneridae</taxon>
        <taxon>Pentapetalae</taxon>
        <taxon>rosids</taxon>
        <taxon>fabids</taxon>
        <taxon>Fabales</taxon>
        <taxon>Fabaceae</taxon>
        <taxon>Papilionoideae</taxon>
        <taxon>50 kb inversion clade</taxon>
        <taxon>dalbergioids sensu lato</taxon>
        <taxon>Dalbergieae</taxon>
        <taxon>Pterocarpus clade</taxon>
        <taxon>Stylosanthes</taxon>
    </lineage>
</organism>
<gene>
    <name evidence="2" type="ORF">PIB30_090095</name>
</gene>
<evidence type="ECO:0000313" key="2">
    <source>
        <dbReference type="EMBL" id="MED6140121.1"/>
    </source>
</evidence>
<evidence type="ECO:0000313" key="3">
    <source>
        <dbReference type="Proteomes" id="UP001341840"/>
    </source>
</evidence>
<sequence length="96" mass="11108">MKKRRSSLSPDLEQEQTTLGEAETVADHWRQEWKELAEEIEEIVQETFRDFDGSIGAVAEEQPEPVAEEQPDPVVEEQQERRLCQERVGDAPLKFV</sequence>
<proteinExistence type="predicted"/>
<dbReference type="Proteomes" id="UP001341840">
    <property type="component" value="Unassembled WGS sequence"/>
</dbReference>
<dbReference type="EMBL" id="JASCZI010062134">
    <property type="protein sequence ID" value="MED6140121.1"/>
    <property type="molecule type" value="Genomic_DNA"/>
</dbReference>
<keyword evidence="3" id="KW-1185">Reference proteome</keyword>
<evidence type="ECO:0000256" key="1">
    <source>
        <dbReference type="SAM" id="MobiDB-lite"/>
    </source>
</evidence>
<protein>
    <submittedName>
        <fullName evidence="2">Uncharacterized protein</fullName>
    </submittedName>
</protein>
<name>A0ABU6SUK6_9FABA</name>
<comment type="caution">
    <text evidence="2">The sequence shown here is derived from an EMBL/GenBank/DDBJ whole genome shotgun (WGS) entry which is preliminary data.</text>
</comment>
<feature type="region of interest" description="Disordered" evidence="1">
    <location>
        <begin position="1"/>
        <end position="24"/>
    </location>
</feature>
<reference evidence="2 3" key="1">
    <citation type="journal article" date="2023" name="Plants (Basel)">
        <title>Bridging the Gap: Combining Genomics and Transcriptomics Approaches to Understand Stylosanthes scabra, an Orphan Legume from the Brazilian Caatinga.</title>
        <authorList>
            <person name="Ferreira-Neto J.R.C."/>
            <person name="da Silva M.D."/>
            <person name="Binneck E."/>
            <person name="de Melo N.F."/>
            <person name="da Silva R.H."/>
            <person name="de Melo A.L.T.M."/>
            <person name="Pandolfi V."/>
            <person name="Bustamante F.O."/>
            <person name="Brasileiro-Vidal A.C."/>
            <person name="Benko-Iseppon A.M."/>
        </authorList>
    </citation>
    <scope>NUCLEOTIDE SEQUENCE [LARGE SCALE GENOMIC DNA]</scope>
    <source>
        <tissue evidence="2">Leaves</tissue>
    </source>
</reference>